<feature type="signal peptide" evidence="2">
    <location>
        <begin position="1"/>
        <end position="20"/>
    </location>
</feature>
<dbReference type="NCBIfam" id="TIGR03696">
    <property type="entry name" value="Rhs_assc_core"/>
    <property type="match status" value="1"/>
</dbReference>
<dbReference type="PANTHER" id="PTHR32305">
    <property type="match status" value="1"/>
</dbReference>
<dbReference type="RefSeq" id="WP_233392993.1">
    <property type="nucleotide sequence ID" value="NZ_JAJTWT010000006.1"/>
</dbReference>
<protein>
    <recommendedName>
        <fullName evidence="3">Teneurin-like YD-shell domain-containing protein</fullName>
    </recommendedName>
</protein>
<comment type="caution">
    <text evidence="4">The sequence shown here is derived from an EMBL/GenBank/DDBJ whole genome shotgun (WGS) entry which is preliminary data.</text>
</comment>
<dbReference type="Gene3D" id="2.180.10.10">
    <property type="entry name" value="RHS repeat-associated core"/>
    <property type="match status" value="1"/>
</dbReference>
<dbReference type="InterPro" id="IPR056823">
    <property type="entry name" value="TEN-like_YD-shell"/>
</dbReference>
<dbReference type="NCBIfam" id="TIGR01643">
    <property type="entry name" value="YD_repeat_2x"/>
    <property type="match status" value="1"/>
</dbReference>
<keyword evidence="5" id="KW-1185">Reference proteome</keyword>
<proteinExistence type="predicted"/>
<keyword evidence="2" id="KW-0732">Signal</keyword>
<dbReference type="PRINTS" id="PR00394">
    <property type="entry name" value="RHSPROTEIN"/>
</dbReference>
<feature type="domain" description="Teneurin-like YD-shell" evidence="3">
    <location>
        <begin position="34"/>
        <end position="153"/>
    </location>
</feature>
<organism evidence="4 5">
    <name type="scientific">Pelomonas caseinilytica</name>
    <dbReference type="NCBI Taxonomy" id="2906763"/>
    <lineage>
        <taxon>Bacteria</taxon>
        <taxon>Pseudomonadati</taxon>
        <taxon>Pseudomonadota</taxon>
        <taxon>Betaproteobacteria</taxon>
        <taxon>Burkholderiales</taxon>
        <taxon>Sphaerotilaceae</taxon>
        <taxon>Roseateles</taxon>
    </lineage>
</organism>
<feature type="domain" description="Teneurin-like YD-shell" evidence="3">
    <location>
        <begin position="311"/>
        <end position="595"/>
    </location>
</feature>
<dbReference type="PANTHER" id="PTHR32305:SF15">
    <property type="entry name" value="PROTEIN RHSA-RELATED"/>
    <property type="match status" value="1"/>
</dbReference>
<dbReference type="Pfam" id="PF25023">
    <property type="entry name" value="TEN_YD-shell"/>
    <property type="match status" value="2"/>
</dbReference>
<dbReference type="EMBL" id="JAJTWT010000006">
    <property type="protein sequence ID" value="MCE4538546.1"/>
    <property type="molecule type" value="Genomic_DNA"/>
</dbReference>
<accession>A0ABS8XI94</accession>
<dbReference type="InterPro" id="IPR050708">
    <property type="entry name" value="T6SS_VgrG/RHS"/>
</dbReference>
<evidence type="ECO:0000313" key="5">
    <source>
        <dbReference type="Proteomes" id="UP001201463"/>
    </source>
</evidence>
<dbReference type="InterPro" id="IPR022385">
    <property type="entry name" value="Rhs_assc_core"/>
</dbReference>
<gene>
    <name evidence="4" type="ORF">LXT12_14940</name>
</gene>
<name>A0ABS8XI94_9BURK</name>
<evidence type="ECO:0000313" key="4">
    <source>
        <dbReference type="EMBL" id="MCE4538546.1"/>
    </source>
</evidence>
<evidence type="ECO:0000259" key="3">
    <source>
        <dbReference type="Pfam" id="PF25023"/>
    </source>
</evidence>
<dbReference type="InterPro" id="IPR006530">
    <property type="entry name" value="YD"/>
</dbReference>
<evidence type="ECO:0000256" key="2">
    <source>
        <dbReference type="SAM" id="SignalP"/>
    </source>
</evidence>
<sequence length="813" mass="87479">MRRPILMAFTAWAASAAAIAQTLPAPPASPAPVAKYEYDAEGNPTKTTLAPATKALATQQGYDALGRRTSITDAKNGLLKLGYDYLDQLTSITDPRNLVTQYQSTGLGDVKQLVSPDTGTTNSTFDTAGNLKTRTDARGVLATYGYDALNRVKQVVYSRSGNASRTITLTYDQTGGNFGSGVGHITTAATPDATTTVQYNSNGQVTKTVQTGAIGVPLTVTYGIENGNVTKLTYPSGRSVYIGRVNGRPVSTGMSAGGVVTALLDQAVMSPFGPVQSWIWRLGGVGRLHQRVYDANGRLVRQPLGNLVRDITYDDADRISRFTHYTAASAQAAPAYDQSFGYDELGRLVSVTGSINYAYSYDANGNRTASTTGSTTRAYTVSATSNRLDGLTNPSRTLLYWEDGSTKSDNESGSSASYTASYSLEGRLASMLQANAAGVDFGYDGLGRRVTRSQWTGSPSNPRTVTLYAYDTDNHLLGEYQADGTPITEYIWFGDTPVAVVKTDSTGSGGVQLYAIHTDHLDTPRMVLDASGQVRWRWMGDPFGGNLAEQQPTAGLAALQQNLRFPGQQFEAFGGRHYNHFRDYDPSTGRYVQGDPIGQAGGINSYAYVANSPLDGVDPAGLNRNRLIRPDSTITFEQAIAIPQANRLIELIREVRPGFRYETISEQGANVYDRNNVRDLMEIYRDVLTNQNSGRCSASWDNFVKFRAEQLRSLIPDNRYITLGAAYAETATGEPIILIGTNEPRGYLRPGFDLNPWETMVPGRGHAEADIANFSNLNGLRLGPVGATRPICAGCAGAIDGAGGYPVTPLKGP</sequence>
<feature type="chain" id="PRO_5046740668" description="Teneurin-like YD-shell domain-containing protein" evidence="2">
    <location>
        <begin position="21"/>
        <end position="813"/>
    </location>
</feature>
<evidence type="ECO:0000256" key="1">
    <source>
        <dbReference type="ARBA" id="ARBA00022737"/>
    </source>
</evidence>
<dbReference type="Proteomes" id="UP001201463">
    <property type="component" value="Unassembled WGS sequence"/>
</dbReference>
<keyword evidence="1" id="KW-0677">Repeat</keyword>
<reference evidence="4 5" key="1">
    <citation type="submission" date="2021-12" db="EMBL/GenBank/DDBJ databases">
        <title>Genome seq of p7.</title>
        <authorList>
            <person name="Seo T."/>
        </authorList>
    </citation>
    <scope>NUCLEOTIDE SEQUENCE [LARGE SCALE GENOMIC DNA]</scope>
    <source>
        <strain evidence="4 5">P7</strain>
    </source>
</reference>